<evidence type="ECO:0000256" key="7">
    <source>
        <dbReference type="ARBA" id="ARBA00022723"/>
    </source>
</evidence>
<dbReference type="FunFam" id="3.30.40.10:FF:000609">
    <property type="entry name" value="RING-H2 finger protein ATL1"/>
    <property type="match status" value="1"/>
</dbReference>
<dbReference type="Proteomes" id="UP000235220">
    <property type="component" value="Chromosome 1"/>
</dbReference>
<comment type="subcellular location">
    <subcellularLocation>
        <location evidence="2">Membrane</location>
        <topology evidence="2">Single-pass membrane protein</topology>
    </subcellularLocation>
</comment>
<dbReference type="PROSITE" id="PS50089">
    <property type="entry name" value="ZF_RING_2"/>
    <property type="match status" value="1"/>
</dbReference>
<sequence length="176" mass="19709">MGDFASPFRQPPPAPSKSNLPTLYYGLVVIATAALLLVLYNLLIVRWCTRSHQIQRAPRRRSPSVEISTSQSCGNPNRNLLSSFRYKKGVAADEQGVELNDCECAVCLSAFEEGEEVRKLPQCKHSFHAPCIDMWLYSHSDCPLCRSPVGWRCHRHVVYTQQANSQENVQDSGSSV</sequence>
<dbReference type="PANTHER" id="PTHR46913:SF1">
    <property type="entry name" value="RING-H2 FINGER PROTEIN ATL16"/>
    <property type="match status" value="1"/>
</dbReference>
<dbReference type="InterPro" id="IPR013083">
    <property type="entry name" value="Znf_RING/FYVE/PHD"/>
</dbReference>
<keyword evidence="10" id="KW-0862">Zinc</keyword>
<dbReference type="GO" id="GO:0016020">
    <property type="term" value="C:membrane"/>
    <property type="evidence" value="ECO:0007669"/>
    <property type="project" value="UniProtKB-SubCell"/>
</dbReference>
<gene>
    <name evidence="15" type="primary">LOC109008809</name>
</gene>
<dbReference type="UniPathway" id="UPA00143"/>
<dbReference type="OrthoDB" id="9984778at2759"/>
<evidence type="ECO:0000256" key="8">
    <source>
        <dbReference type="ARBA" id="ARBA00022771"/>
    </source>
</evidence>
<evidence type="ECO:0000313" key="15">
    <source>
        <dbReference type="RefSeq" id="XP_035538858.1"/>
    </source>
</evidence>
<keyword evidence="7" id="KW-0479">Metal-binding</keyword>
<dbReference type="GO" id="GO:0061630">
    <property type="term" value="F:ubiquitin protein ligase activity"/>
    <property type="evidence" value="ECO:0007669"/>
    <property type="project" value="UniProtKB-EC"/>
</dbReference>
<comment type="pathway">
    <text evidence="3">Protein modification; protein ubiquitination.</text>
</comment>
<evidence type="ECO:0000256" key="10">
    <source>
        <dbReference type="ARBA" id="ARBA00022833"/>
    </source>
</evidence>
<organism evidence="14 15">
    <name type="scientific">Juglans regia</name>
    <name type="common">English walnut</name>
    <dbReference type="NCBI Taxonomy" id="51240"/>
    <lineage>
        <taxon>Eukaryota</taxon>
        <taxon>Viridiplantae</taxon>
        <taxon>Streptophyta</taxon>
        <taxon>Embryophyta</taxon>
        <taxon>Tracheophyta</taxon>
        <taxon>Spermatophyta</taxon>
        <taxon>Magnoliopsida</taxon>
        <taxon>eudicotyledons</taxon>
        <taxon>Gunneridae</taxon>
        <taxon>Pentapetalae</taxon>
        <taxon>rosids</taxon>
        <taxon>fabids</taxon>
        <taxon>Fagales</taxon>
        <taxon>Juglandaceae</taxon>
        <taxon>Juglans</taxon>
    </lineage>
</organism>
<evidence type="ECO:0000256" key="3">
    <source>
        <dbReference type="ARBA" id="ARBA00004906"/>
    </source>
</evidence>
<dbReference type="Gene3D" id="3.30.40.10">
    <property type="entry name" value="Zinc/RING finger domain, C3HC4 (zinc finger)"/>
    <property type="match status" value="1"/>
</dbReference>
<evidence type="ECO:0000256" key="6">
    <source>
        <dbReference type="ARBA" id="ARBA00022692"/>
    </source>
</evidence>
<keyword evidence="5" id="KW-0808">Transferase</keyword>
<keyword evidence="8" id="KW-0863">Zinc-finger</keyword>
<dbReference type="InterPro" id="IPR044600">
    <property type="entry name" value="ATL1/ATL16-like"/>
</dbReference>
<evidence type="ECO:0000256" key="13">
    <source>
        <dbReference type="ARBA" id="ARBA00024209"/>
    </source>
</evidence>
<dbReference type="InterPro" id="IPR001841">
    <property type="entry name" value="Znf_RING"/>
</dbReference>
<dbReference type="SUPFAM" id="SSF57850">
    <property type="entry name" value="RING/U-box"/>
    <property type="match status" value="1"/>
</dbReference>
<evidence type="ECO:0000256" key="9">
    <source>
        <dbReference type="ARBA" id="ARBA00022786"/>
    </source>
</evidence>
<dbReference type="AlphaFoldDB" id="A0A6P9E3N8"/>
<name>A0A6P9E3N8_JUGRE</name>
<dbReference type="PANTHER" id="PTHR46913">
    <property type="entry name" value="RING-H2 FINGER PROTEIN ATL16"/>
    <property type="match status" value="1"/>
</dbReference>
<dbReference type="GeneID" id="109008809"/>
<evidence type="ECO:0000256" key="1">
    <source>
        <dbReference type="ARBA" id="ARBA00000900"/>
    </source>
</evidence>
<proteinExistence type="inferred from homology"/>
<keyword evidence="6" id="KW-0812">Transmembrane</keyword>
<comment type="catalytic activity">
    <reaction evidence="1">
        <text>S-ubiquitinyl-[E2 ubiquitin-conjugating enzyme]-L-cysteine + [acceptor protein]-L-lysine = [E2 ubiquitin-conjugating enzyme]-L-cysteine + N(6)-ubiquitinyl-[acceptor protein]-L-lysine.</text>
        <dbReference type="EC" id="2.3.2.27"/>
    </reaction>
</comment>
<comment type="similarity">
    <text evidence="13">Belongs to the RING-type zinc finger family. ATL subfamily.</text>
</comment>
<dbReference type="Gramene" id="Jr01_25880_p1">
    <property type="protein sequence ID" value="cds.Jr01_25880_p1"/>
    <property type="gene ID" value="Jr01_25880"/>
</dbReference>
<evidence type="ECO:0000256" key="2">
    <source>
        <dbReference type="ARBA" id="ARBA00004167"/>
    </source>
</evidence>
<dbReference type="CDD" id="cd16461">
    <property type="entry name" value="RING-H2_EL5-like"/>
    <property type="match status" value="1"/>
</dbReference>
<keyword evidence="12" id="KW-0472">Membrane</keyword>
<protein>
    <recommendedName>
        <fullName evidence="4">RING-type E3 ubiquitin transferase</fullName>
        <ecNumber evidence="4">2.3.2.27</ecNumber>
    </recommendedName>
</protein>
<evidence type="ECO:0000256" key="11">
    <source>
        <dbReference type="ARBA" id="ARBA00022989"/>
    </source>
</evidence>
<dbReference type="Pfam" id="PF13639">
    <property type="entry name" value="zf-RING_2"/>
    <property type="match status" value="1"/>
</dbReference>
<dbReference type="SMART" id="SM00184">
    <property type="entry name" value="RING"/>
    <property type="match status" value="1"/>
</dbReference>
<dbReference type="GO" id="GO:0016567">
    <property type="term" value="P:protein ubiquitination"/>
    <property type="evidence" value="ECO:0000318"/>
    <property type="project" value="GO_Central"/>
</dbReference>
<dbReference type="GO" id="GO:0008270">
    <property type="term" value="F:zinc ion binding"/>
    <property type="evidence" value="ECO:0007669"/>
    <property type="project" value="UniProtKB-KW"/>
</dbReference>
<evidence type="ECO:0000313" key="14">
    <source>
        <dbReference type="Proteomes" id="UP000235220"/>
    </source>
</evidence>
<accession>A0A6P9E3N8</accession>
<reference evidence="15" key="1">
    <citation type="submission" date="2025-08" db="UniProtKB">
        <authorList>
            <consortium name="RefSeq"/>
        </authorList>
    </citation>
    <scope>IDENTIFICATION</scope>
    <source>
        <tissue evidence="15">Leaves</tissue>
    </source>
</reference>
<dbReference type="KEGG" id="jre:109008809"/>
<keyword evidence="9" id="KW-0833">Ubl conjugation pathway</keyword>
<dbReference type="RefSeq" id="XP_035538858.1">
    <property type="nucleotide sequence ID" value="XM_035682965.1"/>
</dbReference>
<evidence type="ECO:0000256" key="4">
    <source>
        <dbReference type="ARBA" id="ARBA00012483"/>
    </source>
</evidence>
<dbReference type="EC" id="2.3.2.27" evidence="4"/>
<keyword evidence="11" id="KW-1133">Transmembrane helix</keyword>
<evidence type="ECO:0000256" key="5">
    <source>
        <dbReference type="ARBA" id="ARBA00022679"/>
    </source>
</evidence>
<evidence type="ECO:0000256" key="12">
    <source>
        <dbReference type="ARBA" id="ARBA00023136"/>
    </source>
</evidence>
<keyword evidence="14" id="KW-1185">Reference proteome</keyword>